<reference evidence="1" key="1">
    <citation type="submission" date="2018-02" db="EMBL/GenBank/DDBJ databases">
        <title>Rhizophora mucronata_Transcriptome.</title>
        <authorList>
            <person name="Meera S.P."/>
            <person name="Sreeshan A."/>
            <person name="Augustine A."/>
        </authorList>
    </citation>
    <scope>NUCLEOTIDE SEQUENCE</scope>
    <source>
        <tissue evidence="1">Leaf</tissue>
    </source>
</reference>
<name>A0A2P2N0I2_RHIMU</name>
<organism evidence="1">
    <name type="scientific">Rhizophora mucronata</name>
    <name type="common">Asiatic mangrove</name>
    <dbReference type="NCBI Taxonomy" id="61149"/>
    <lineage>
        <taxon>Eukaryota</taxon>
        <taxon>Viridiplantae</taxon>
        <taxon>Streptophyta</taxon>
        <taxon>Embryophyta</taxon>
        <taxon>Tracheophyta</taxon>
        <taxon>Spermatophyta</taxon>
        <taxon>Magnoliopsida</taxon>
        <taxon>eudicotyledons</taxon>
        <taxon>Gunneridae</taxon>
        <taxon>Pentapetalae</taxon>
        <taxon>rosids</taxon>
        <taxon>fabids</taxon>
        <taxon>Malpighiales</taxon>
        <taxon>Rhizophoraceae</taxon>
        <taxon>Rhizophora</taxon>
    </lineage>
</organism>
<dbReference type="EMBL" id="GGEC01055515">
    <property type="protein sequence ID" value="MBX35999.1"/>
    <property type="molecule type" value="Transcribed_RNA"/>
</dbReference>
<protein>
    <submittedName>
        <fullName evidence="1">Uncharacterized protein</fullName>
    </submittedName>
</protein>
<proteinExistence type="predicted"/>
<accession>A0A2P2N0I2</accession>
<sequence length="76" mass="8699">MVESLNFQIGDLRVMPPNGMRGNHGENQNLMSCCLCPFFFQKLYSIFEILQFSDCTMVSNGEKLFLFPCLCSCVFN</sequence>
<evidence type="ECO:0000313" key="1">
    <source>
        <dbReference type="EMBL" id="MBX35999.1"/>
    </source>
</evidence>
<dbReference type="AlphaFoldDB" id="A0A2P2N0I2"/>